<name>A0ABT2A320_9BURK</name>
<keyword evidence="4" id="KW-1185">Reference proteome</keyword>
<evidence type="ECO:0000256" key="2">
    <source>
        <dbReference type="SAM" id="SignalP"/>
    </source>
</evidence>
<dbReference type="Proteomes" id="UP001205560">
    <property type="component" value="Unassembled WGS sequence"/>
</dbReference>
<dbReference type="Pfam" id="PF02321">
    <property type="entry name" value="OEP"/>
    <property type="match status" value="1"/>
</dbReference>
<dbReference type="PANTHER" id="PTHR30203:SF23">
    <property type="entry name" value="OUTER MEMBRANE EFFLUX PROTEIN"/>
    <property type="match status" value="1"/>
</dbReference>
<proteinExistence type="inferred from homology"/>
<keyword evidence="2" id="KW-0732">Signal</keyword>
<reference evidence="3 4" key="1">
    <citation type="submission" date="2022-08" db="EMBL/GenBank/DDBJ databases">
        <title>Reclassification of Massilia species as members of the genera Telluria, Duganella, Pseudoduganella, Mokoshia gen. nov. and Zemynaea gen. nov. using orthogonal and non-orthogonal genome-based approaches.</title>
        <authorList>
            <person name="Bowman J.P."/>
        </authorList>
    </citation>
    <scope>NUCLEOTIDE SEQUENCE [LARGE SCALE GENOMIC DNA]</scope>
    <source>
        <strain evidence="3 4">LMG 28164</strain>
    </source>
</reference>
<dbReference type="SUPFAM" id="SSF56954">
    <property type="entry name" value="Outer membrane efflux proteins (OEP)"/>
    <property type="match status" value="1"/>
</dbReference>
<feature type="chain" id="PRO_5047293612" evidence="2">
    <location>
        <begin position="22"/>
        <end position="458"/>
    </location>
</feature>
<dbReference type="Gene3D" id="1.20.1600.10">
    <property type="entry name" value="Outer membrane efflux proteins (OEP)"/>
    <property type="match status" value="1"/>
</dbReference>
<organism evidence="3 4">
    <name type="scientific">Massilia norwichensis</name>
    <dbReference type="NCBI Taxonomy" id="1442366"/>
    <lineage>
        <taxon>Bacteria</taxon>
        <taxon>Pseudomonadati</taxon>
        <taxon>Pseudomonadota</taxon>
        <taxon>Betaproteobacteria</taxon>
        <taxon>Burkholderiales</taxon>
        <taxon>Oxalobacteraceae</taxon>
        <taxon>Telluria group</taxon>
        <taxon>Massilia</taxon>
    </lineage>
</organism>
<feature type="signal peptide" evidence="2">
    <location>
        <begin position="1"/>
        <end position="21"/>
    </location>
</feature>
<protein>
    <submittedName>
        <fullName evidence="3">TolC family protein</fullName>
    </submittedName>
</protein>
<evidence type="ECO:0000256" key="1">
    <source>
        <dbReference type="ARBA" id="ARBA00007613"/>
    </source>
</evidence>
<evidence type="ECO:0000313" key="3">
    <source>
        <dbReference type="EMBL" id="MCS0588270.1"/>
    </source>
</evidence>
<dbReference type="RefSeq" id="WP_258844086.1">
    <property type="nucleotide sequence ID" value="NZ_JANUGX010000003.1"/>
</dbReference>
<comment type="caution">
    <text evidence="3">The sequence shown here is derived from an EMBL/GenBank/DDBJ whole genome shotgun (WGS) entry which is preliminary data.</text>
</comment>
<dbReference type="InterPro" id="IPR010131">
    <property type="entry name" value="MdtP/NodT-like"/>
</dbReference>
<gene>
    <name evidence="3" type="ORF">NX782_03530</name>
</gene>
<dbReference type="PANTHER" id="PTHR30203">
    <property type="entry name" value="OUTER MEMBRANE CATION EFFLUX PROTEIN"/>
    <property type="match status" value="1"/>
</dbReference>
<dbReference type="InterPro" id="IPR003423">
    <property type="entry name" value="OMP_efflux"/>
</dbReference>
<sequence length="458" mass="49542">MQKPYLAVCLALALSGCSAYKPLPLGTVPEPPAHAGDIRVDTAALPFPQLARHRFDPSDGLDETEVAMLAVANNPDLRLARDDLAIAHAQSFAAGLLPDPQLALSHDFSNSNTGPDASKAFSAGLSYDINPLIQHLAGVRASRTDEHKVSLTLLWQEWQVVSQARLLFTKLVHGRRLIKVLDENRRLFADRVRRTQQAQAQGLVASDVVLPALAALQDIDRQLYDARRQAGQNAKDLNILLGLQASAAVPLQDIGGAFPATVRPADALADLGRRRPDLLALEAGYQSQDLRYRGAVLAQFPALNVGITRARDSGNIYGNALGVTLSLPFLNRNRGNIAIEQATRQRLYDEYRQRVQASRGEIAALLAQRDMDEAQLGRVHAAVAQLDTALTHASVAYRAGMVDALAYANARAALLAKKVEQITLEQHIAEQNVALQTLLGVEPTIATHPQTASTPSSR</sequence>
<dbReference type="PROSITE" id="PS51257">
    <property type="entry name" value="PROKAR_LIPOPROTEIN"/>
    <property type="match status" value="1"/>
</dbReference>
<comment type="similarity">
    <text evidence="1">Belongs to the outer membrane factor (OMF) (TC 1.B.17) family.</text>
</comment>
<evidence type="ECO:0000313" key="4">
    <source>
        <dbReference type="Proteomes" id="UP001205560"/>
    </source>
</evidence>
<accession>A0ABT2A320</accession>
<dbReference type="EMBL" id="JANUGX010000003">
    <property type="protein sequence ID" value="MCS0588270.1"/>
    <property type="molecule type" value="Genomic_DNA"/>
</dbReference>